<feature type="region of interest" description="Disordered" evidence="1">
    <location>
        <begin position="43"/>
        <end position="62"/>
    </location>
</feature>
<keyword evidence="3" id="KW-1185">Reference proteome</keyword>
<evidence type="ECO:0000313" key="2">
    <source>
        <dbReference type="EMBL" id="KWZ42272.1"/>
    </source>
</evidence>
<name>A0ABR5TB97_9BURK</name>
<gene>
    <name evidence="2" type="ORF">WS72_04840</name>
</gene>
<reference evidence="2 3" key="1">
    <citation type="submission" date="2015-11" db="EMBL/GenBank/DDBJ databases">
        <authorList>
            <person name="Sahl J."/>
            <person name="Wagner D."/>
            <person name="Keim P."/>
        </authorList>
    </citation>
    <scope>NUCLEOTIDE SEQUENCE [LARGE SCALE GENOMIC DNA]</scope>
    <source>
        <strain evidence="2 3">BDU18</strain>
    </source>
</reference>
<evidence type="ECO:0000256" key="1">
    <source>
        <dbReference type="SAM" id="MobiDB-lite"/>
    </source>
</evidence>
<sequence>MHAMLAGVMIDRRCGAVSSLVGGRACASDILRGGSIRSAMRCRSARMPPMDAERTAAKRLGS</sequence>
<dbReference type="EMBL" id="LNJQ01000001">
    <property type="protein sequence ID" value="KWZ42272.1"/>
    <property type="molecule type" value="Genomic_DNA"/>
</dbReference>
<evidence type="ECO:0000313" key="3">
    <source>
        <dbReference type="Proteomes" id="UP000070255"/>
    </source>
</evidence>
<protein>
    <submittedName>
        <fullName evidence="2">Uncharacterized protein</fullName>
    </submittedName>
</protein>
<dbReference type="Proteomes" id="UP000070255">
    <property type="component" value="Unassembled WGS sequence"/>
</dbReference>
<accession>A0ABR5TB97</accession>
<organism evidence="2 3">
    <name type="scientific">Burkholderia savannae</name>
    <dbReference type="NCBI Taxonomy" id="1637837"/>
    <lineage>
        <taxon>Bacteria</taxon>
        <taxon>Pseudomonadati</taxon>
        <taxon>Pseudomonadota</taxon>
        <taxon>Betaproteobacteria</taxon>
        <taxon>Burkholderiales</taxon>
        <taxon>Burkholderiaceae</taxon>
        <taxon>Burkholderia</taxon>
        <taxon>pseudomallei group</taxon>
    </lineage>
</organism>
<proteinExistence type="predicted"/>
<comment type="caution">
    <text evidence="2">The sequence shown here is derived from an EMBL/GenBank/DDBJ whole genome shotgun (WGS) entry which is preliminary data.</text>
</comment>